<dbReference type="KEGG" id="sep:SE_0017"/>
<evidence type="ECO:0000313" key="2">
    <source>
        <dbReference type="Proteomes" id="UP000001411"/>
    </source>
</evidence>
<dbReference type="EMBL" id="AE015929">
    <property type="protein sequence ID" value="AAO03614.1"/>
    <property type="molecule type" value="Genomic_DNA"/>
</dbReference>
<organism evidence="1 2">
    <name type="scientific">Staphylococcus epidermidis (strain ATCC 12228 / FDA PCI 1200)</name>
    <dbReference type="NCBI Taxonomy" id="176280"/>
    <lineage>
        <taxon>Bacteria</taxon>
        <taxon>Bacillati</taxon>
        <taxon>Bacillota</taxon>
        <taxon>Bacilli</taxon>
        <taxon>Bacillales</taxon>
        <taxon>Staphylococcaceae</taxon>
        <taxon>Staphylococcus</taxon>
    </lineage>
</organism>
<gene>
    <name evidence="1" type="ordered locus">SE_0017</name>
</gene>
<dbReference type="Proteomes" id="UP000001411">
    <property type="component" value="Chromosome"/>
</dbReference>
<reference evidence="1 2" key="1">
    <citation type="journal article" date="2003" name="Mol. Microbiol.">
        <title>Genome-based analysis of virulence genes in a non-biofilm-forming Staphylococcus epidermidis strain (ATCC 12228).</title>
        <authorList>
            <person name="Zhang Y.Q."/>
            <person name="Ren S.X."/>
            <person name="Li H.L."/>
            <person name="Wang Y.X."/>
            <person name="Fu G."/>
            <person name="Yang J."/>
            <person name="Qin Z.Q."/>
            <person name="Miao Y.G."/>
            <person name="Wang W.Y."/>
            <person name="Chen R.S."/>
            <person name="Shen Y."/>
            <person name="Chen Z."/>
            <person name="Yuan Z.H."/>
            <person name="Zhao G.P."/>
            <person name="Qu D."/>
            <person name="Danchin A."/>
            <person name="Wen Y.M."/>
        </authorList>
    </citation>
    <scope>NUCLEOTIDE SEQUENCE [LARGE SCALE GENOMIC DNA]</scope>
    <source>
        <strain evidence="2">ATCC 12228 / FDA PCI 1200</strain>
    </source>
</reference>
<protein>
    <submittedName>
        <fullName evidence="1">Uncharacterized protein</fullName>
    </submittedName>
</protein>
<proteinExistence type="predicted"/>
<dbReference type="AlphaFoldDB" id="A0A0H2VDW7"/>
<name>A0A0H2VDW7_STAES</name>
<dbReference type="HOGENOM" id="CLU_3405611_0_0_9"/>
<sequence>MVNYIIGSYMLYREQNNNEALRKFDITLAM</sequence>
<dbReference type="OrthoDB" id="9553813at2"/>
<accession>A0A0H2VDW7</accession>
<evidence type="ECO:0000313" key="1">
    <source>
        <dbReference type="EMBL" id="AAO03614.1"/>
    </source>
</evidence>